<feature type="compositionally biased region" description="Polar residues" evidence="1">
    <location>
        <begin position="611"/>
        <end position="620"/>
    </location>
</feature>
<feature type="compositionally biased region" description="Basic and acidic residues" evidence="1">
    <location>
        <begin position="309"/>
        <end position="318"/>
    </location>
</feature>
<protein>
    <submittedName>
        <fullName evidence="3">Uncharacterized protein LOC101864429</fullName>
    </submittedName>
</protein>
<feature type="region of interest" description="Disordered" evidence="1">
    <location>
        <begin position="471"/>
        <end position="492"/>
    </location>
</feature>
<dbReference type="Proteomes" id="UP000694888">
    <property type="component" value="Unplaced"/>
</dbReference>
<feature type="region of interest" description="Disordered" evidence="1">
    <location>
        <begin position="975"/>
        <end position="998"/>
    </location>
</feature>
<feature type="compositionally biased region" description="Basic and acidic residues" evidence="1">
    <location>
        <begin position="740"/>
        <end position="750"/>
    </location>
</feature>
<feature type="region of interest" description="Disordered" evidence="1">
    <location>
        <begin position="934"/>
        <end position="960"/>
    </location>
</feature>
<dbReference type="RefSeq" id="XP_012945418.1">
    <property type="nucleotide sequence ID" value="XM_013089964.2"/>
</dbReference>
<feature type="region of interest" description="Disordered" evidence="1">
    <location>
        <begin position="681"/>
        <end position="753"/>
    </location>
</feature>
<organism evidence="2 3">
    <name type="scientific">Aplysia californica</name>
    <name type="common">California sea hare</name>
    <dbReference type="NCBI Taxonomy" id="6500"/>
    <lineage>
        <taxon>Eukaryota</taxon>
        <taxon>Metazoa</taxon>
        <taxon>Spiralia</taxon>
        <taxon>Lophotrochozoa</taxon>
        <taxon>Mollusca</taxon>
        <taxon>Gastropoda</taxon>
        <taxon>Heterobranchia</taxon>
        <taxon>Euthyneura</taxon>
        <taxon>Tectipleura</taxon>
        <taxon>Aplysiida</taxon>
        <taxon>Aplysioidea</taxon>
        <taxon>Aplysiidae</taxon>
        <taxon>Aplysia</taxon>
    </lineage>
</organism>
<proteinExistence type="predicted"/>
<feature type="region of interest" description="Disordered" evidence="1">
    <location>
        <begin position="288"/>
        <end position="319"/>
    </location>
</feature>
<name>A0ABM1AD46_APLCA</name>
<sequence>MYEVEPDVFVDDQGRPVLAVPLDTTPVSIVGKALLPKTEPETHPSDAQLGYSGVVPRATIDAPSKDVLKTLRTLGETRSQTEGMTSSDHVVPGQAEQPKLSAAISEETAIPCSDGGTDTLKMSHESTPLSDIHAHRDRRRGQGPTEVKVTGWEDRQGHRKLHERADDDVYVLPQTDEAFADENMRRSLQVALQLIPRSPRPASDRPRRIRLIRDIKDPSWKDTTGWQTSSKTKGLTIFDVEPVWKNVSEASHYFSPDNLSTAVLTAGSDGESRYAQLSSFDSYGSSYYSQSPAPMRPAPMRPRPGQKGKRLESGDDFRISGVRPRSLRPAFTCRGQATYRDPLGHLVDECGRPVTWSTQRSHTPGGQEGEGQGQGPPLRFCHYAGGVGVFVNRMGEYVDANGQPINKVLQPFREEMVRPLELRSPPKGQVIHTQPTRKRLARSEVNRILSARLPTCNKAKGEGVDTMLISGPVERNTGGKQQTGKRFPIGTLTPDPKIRALVNFTMLKTMPQDEVPVEKMYRRCRVPLRRHLARHKDYPLVYSIRTGRAVLPYSSRSGYFVHKRQLKSQMYKSVRTFQTTSEDLEEQRWRFEEHHQHKRLLSALAALRGQTPCQSEQQGEAMSAERGEEKETPGEEHSGADTTKPVRLAPIHTMDLSPLDCPGKRSERPLKGFRTFYAIQQDGLGSKPSPDKQLQKPPGKQRKPYPDSDLESLSSVKSGAPVDYPIRKKDRTCSRQGRLQAKEESRREGAHPFYEPLQLLKTHGGTEQNQVYLVSPPNQKAGSEQRSQAAREEVNLHTVSVPRRGLIKLTALPYEMDNPEYYDDRKDRTEQQEQLRRWLEMMGPPLPTASGDPHRGWLIKDRTMIKQVQHGQQRLLEELADREKAEVTQAMLNSLVGGLLQYEIPEVPNMNKNLQTFVGVKPDTNNNKIIHRKQRSHSANIKSLRGSDRGPQNPIGEQRHSEVAYMNYITSPRAAFTDTKDSPREESPRVGGGGDLSREQMYREWSEAESVIQDDTFSLHNVLVNAQKYHLRRLDEGPKSKMLELPLVSPR</sequence>
<evidence type="ECO:0000313" key="2">
    <source>
        <dbReference type="Proteomes" id="UP000694888"/>
    </source>
</evidence>
<feature type="compositionally biased region" description="Basic and acidic residues" evidence="1">
    <location>
        <begin position="623"/>
        <end position="639"/>
    </location>
</feature>
<feature type="region of interest" description="Disordered" evidence="1">
    <location>
        <begin position="355"/>
        <end position="375"/>
    </location>
</feature>
<evidence type="ECO:0000313" key="3">
    <source>
        <dbReference type="RefSeq" id="XP_012945418.1"/>
    </source>
</evidence>
<keyword evidence="2" id="KW-1185">Reference proteome</keyword>
<accession>A0ABM1AD46</accession>
<feature type="region of interest" description="Disordered" evidence="1">
    <location>
        <begin position="75"/>
        <end position="146"/>
    </location>
</feature>
<evidence type="ECO:0000256" key="1">
    <source>
        <dbReference type="SAM" id="MobiDB-lite"/>
    </source>
</evidence>
<reference evidence="3" key="1">
    <citation type="submission" date="2025-08" db="UniProtKB">
        <authorList>
            <consortium name="RefSeq"/>
        </authorList>
    </citation>
    <scope>IDENTIFICATION</scope>
</reference>
<feature type="region of interest" description="Disordered" evidence="1">
    <location>
        <begin position="609"/>
        <end position="667"/>
    </location>
</feature>
<feature type="compositionally biased region" description="Polar residues" evidence="1">
    <location>
        <begin position="76"/>
        <end position="88"/>
    </location>
</feature>
<dbReference type="GeneID" id="101864429"/>
<feature type="compositionally biased region" description="Basic and acidic residues" evidence="1">
    <location>
        <begin position="978"/>
        <end position="988"/>
    </location>
</feature>
<gene>
    <name evidence="3" type="primary">LOC101864429</name>
</gene>